<dbReference type="Pfam" id="PF01052">
    <property type="entry name" value="FliMN_C"/>
    <property type="match status" value="1"/>
</dbReference>
<dbReference type="PANTHER" id="PTHR43484:SF1">
    <property type="entry name" value="FLAGELLAR MOTOR SWITCH PROTEIN FLIN"/>
    <property type="match status" value="1"/>
</dbReference>
<keyword evidence="5" id="KW-0283">Flagellar rotation</keyword>
<dbReference type="GO" id="GO:0003774">
    <property type="term" value="F:cytoskeletal motor activity"/>
    <property type="evidence" value="ECO:0007669"/>
    <property type="project" value="InterPro"/>
</dbReference>
<proteinExistence type="inferred from homology"/>
<protein>
    <recommendedName>
        <fullName evidence="7">Flagellar motor switch protein FliN-like C-terminal domain-containing protein</fullName>
    </recommendedName>
</protein>
<feature type="domain" description="Flagellar motor switch protein FliN-like C-terminal" evidence="7">
    <location>
        <begin position="21"/>
        <end position="90"/>
    </location>
</feature>
<dbReference type="AlphaFoldDB" id="A0A381N0S4"/>
<dbReference type="GO" id="GO:0006935">
    <property type="term" value="P:chemotaxis"/>
    <property type="evidence" value="ECO:0007669"/>
    <property type="project" value="UniProtKB-KW"/>
</dbReference>
<dbReference type="InterPro" id="IPR051469">
    <property type="entry name" value="FliN/MopA/SpaO"/>
</dbReference>
<comment type="similarity">
    <text evidence="2">Belongs to the FliN/MopA/SpaO family.</text>
</comment>
<dbReference type="EMBL" id="UINC01000053">
    <property type="protein sequence ID" value="SUZ48115.1"/>
    <property type="molecule type" value="Genomic_DNA"/>
</dbReference>
<evidence type="ECO:0000256" key="1">
    <source>
        <dbReference type="ARBA" id="ARBA00004413"/>
    </source>
</evidence>
<dbReference type="GO" id="GO:0005886">
    <property type="term" value="C:plasma membrane"/>
    <property type="evidence" value="ECO:0007669"/>
    <property type="project" value="UniProtKB-SubCell"/>
</dbReference>
<comment type="subcellular location">
    <subcellularLocation>
        <location evidence="1">Cell membrane</location>
        <topology evidence="1">Peripheral membrane protein</topology>
        <orientation evidence="1">Cytoplasmic side</orientation>
    </subcellularLocation>
</comment>
<evidence type="ECO:0000256" key="4">
    <source>
        <dbReference type="ARBA" id="ARBA00022500"/>
    </source>
</evidence>
<dbReference type="InterPro" id="IPR001172">
    <property type="entry name" value="FliN_T3SS_HrcQb"/>
</dbReference>
<dbReference type="InterPro" id="IPR001543">
    <property type="entry name" value="FliN-like_C"/>
</dbReference>
<evidence type="ECO:0000256" key="3">
    <source>
        <dbReference type="ARBA" id="ARBA00022475"/>
    </source>
</evidence>
<dbReference type="PRINTS" id="PR00956">
    <property type="entry name" value="FLGMOTORFLIN"/>
</dbReference>
<keyword evidence="6" id="KW-0472">Membrane</keyword>
<evidence type="ECO:0000256" key="5">
    <source>
        <dbReference type="ARBA" id="ARBA00022779"/>
    </source>
</evidence>
<gene>
    <name evidence="8" type="ORF">METZ01_LOCUS969</name>
</gene>
<dbReference type="GO" id="GO:0071973">
    <property type="term" value="P:bacterial-type flagellum-dependent cell motility"/>
    <property type="evidence" value="ECO:0007669"/>
    <property type="project" value="InterPro"/>
</dbReference>
<evidence type="ECO:0000256" key="2">
    <source>
        <dbReference type="ARBA" id="ARBA00009226"/>
    </source>
</evidence>
<keyword evidence="4" id="KW-0145">Chemotaxis</keyword>
<accession>A0A381N0S4</accession>
<evidence type="ECO:0000256" key="6">
    <source>
        <dbReference type="ARBA" id="ARBA00023136"/>
    </source>
</evidence>
<reference evidence="8" key="1">
    <citation type="submission" date="2018-05" db="EMBL/GenBank/DDBJ databases">
        <authorList>
            <person name="Lanie J.A."/>
            <person name="Ng W.-L."/>
            <person name="Kazmierczak K.M."/>
            <person name="Andrzejewski T.M."/>
            <person name="Davidsen T.M."/>
            <person name="Wayne K.J."/>
            <person name="Tettelin H."/>
            <person name="Glass J.I."/>
            <person name="Rusch D."/>
            <person name="Podicherti R."/>
            <person name="Tsui H.-C.T."/>
            <person name="Winkler M.E."/>
        </authorList>
    </citation>
    <scope>NUCLEOTIDE SEQUENCE</scope>
</reference>
<sequence>MSSGKQKMKTSKKVVGPQIEKLLEMPVTARLVLGECRMEIDEILRLGQGSMLVLETQVEDNMKLYINDEEIAKAKSVTIGDKLGAQIMEISSTEKRLKDLTDLE</sequence>
<dbReference type="Gene3D" id="2.30.330.10">
    <property type="entry name" value="SpoA-like"/>
    <property type="match status" value="1"/>
</dbReference>
<evidence type="ECO:0000259" key="7">
    <source>
        <dbReference type="Pfam" id="PF01052"/>
    </source>
</evidence>
<dbReference type="PANTHER" id="PTHR43484">
    <property type="match status" value="1"/>
</dbReference>
<keyword evidence="3" id="KW-1003">Cell membrane</keyword>
<dbReference type="InterPro" id="IPR036429">
    <property type="entry name" value="SpoA-like_sf"/>
</dbReference>
<dbReference type="SUPFAM" id="SSF101801">
    <property type="entry name" value="Surface presentation of antigens (SPOA)"/>
    <property type="match status" value="1"/>
</dbReference>
<evidence type="ECO:0000313" key="8">
    <source>
        <dbReference type="EMBL" id="SUZ48115.1"/>
    </source>
</evidence>
<name>A0A381N0S4_9ZZZZ</name>
<dbReference type="GO" id="GO:0009425">
    <property type="term" value="C:bacterial-type flagellum basal body"/>
    <property type="evidence" value="ECO:0007669"/>
    <property type="project" value="InterPro"/>
</dbReference>
<organism evidence="8">
    <name type="scientific">marine metagenome</name>
    <dbReference type="NCBI Taxonomy" id="408172"/>
    <lineage>
        <taxon>unclassified sequences</taxon>
        <taxon>metagenomes</taxon>
        <taxon>ecological metagenomes</taxon>
    </lineage>
</organism>